<sequence>MRYNEKYFEHVKDCKCDIEKVKETMEAAVSRRSPWEIDKDGAALFYCDSFGYRGQIPGETKECYQAMSEIRKKASSIPDGCTCCYSSNGVLDSVEPDCSIHEEVD</sequence>
<protein>
    <submittedName>
        <fullName evidence="1">Uncharacterized protein</fullName>
    </submittedName>
</protein>
<reference evidence="1" key="1">
    <citation type="journal article" date="2015" name="Nature">
        <title>Complex archaea that bridge the gap between prokaryotes and eukaryotes.</title>
        <authorList>
            <person name="Spang A."/>
            <person name="Saw J.H."/>
            <person name="Jorgensen S.L."/>
            <person name="Zaremba-Niedzwiedzka K."/>
            <person name="Martijn J."/>
            <person name="Lind A.E."/>
            <person name="van Eijk R."/>
            <person name="Schleper C."/>
            <person name="Guy L."/>
            <person name="Ettema T.J."/>
        </authorList>
    </citation>
    <scope>NUCLEOTIDE SEQUENCE</scope>
</reference>
<dbReference type="AlphaFoldDB" id="A0A0F9QK27"/>
<accession>A0A0F9QK27</accession>
<organism evidence="1">
    <name type="scientific">marine sediment metagenome</name>
    <dbReference type="NCBI Taxonomy" id="412755"/>
    <lineage>
        <taxon>unclassified sequences</taxon>
        <taxon>metagenomes</taxon>
        <taxon>ecological metagenomes</taxon>
    </lineage>
</organism>
<evidence type="ECO:0000313" key="1">
    <source>
        <dbReference type="EMBL" id="KKN37367.1"/>
    </source>
</evidence>
<proteinExistence type="predicted"/>
<dbReference type="EMBL" id="LAZR01001899">
    <property type="protein sequence ID" value="KKN37367.1"/>
    <property type="molecule type" value="Genomic_DNA"/>
</dbReference>
<gene>
    <name evidence="1" type="ORF">LCGC14_0764310</name>
</gene>
<comment type="caution">
    <text evidence="1">The sequence shown here is derived from an EMBL/GenBank/DDBJ whole genome shotgun (WGS) entry which is preliminary data.</text>
</comment>
<name>A0A0F9QK27_9ZZZZ</name>